<comment type="caution">
    <text evidence="2">The sequence shown here is derived from an EMBL/GenBank/DDBJ whole genome shotgun (WGS) entry which is preliminary data.</text>
</comment>
<reference evidence="2" key="1">
    <citation type="submission" date="2023-02" db="EMBL/GenBank/DDBJ databases">
        <title>Georgenia sp.10Sc9-8, isolated from a soil sample collected from the Taklamakan desert.</title>
        <authorList>
            <person name="Liu S."/>
        </authorList>
    </citation>
    <scope>NUCLEOTIDE SEQUENCE</scope>
    <source>
        <strain evidence="2">10Sc9-8</strain>
    </source>
</reference>
<sequence length="96" mass="10030">MVRFQVDSTEVAAAAARTRTSSGVIRGEVAAMMGHLGQLQTAWTGQAAAAFGACAEQWRATQGQVEATLEQITLALDSASRTYAEAEQAAHSLFSG</sequence>
<dbReference type="Gene3D" id="1.10.287.1060">
    <property type="entry name" value="ESAT-6-like"/>
    <property type="match status" value="1"/>
</dbReference>
<dbReference type="Pfam" id="PF06013">
    <property type="entry name" value="WXG100"/>
    <property type="match status" value="1"/>
</dbReference>
<accession>A0ABT5TWC4</accession>
<dbReference type="InterPro" id="IPR010310">
    <property type="entry name" value="T7SS_ESAT-6-like"/>
</dbReference>
<dbReference type="EMBL" id="JARACI010000739">
    <property type="protein sequence ID" value="MDD9205993.1"/>
    <property type="molecule type" value="Genomic_DNA"/>
</dbReference>
<comment type="similarity">
    <text evidence="1">Belongs to the WXG100 family.</text>
</comment>
<dbReference type="Proteomes" id="UP001165561">
    <property type="component" value="Unassembled WGS sequence"/>
</dbReference>
<name>A0ABT5TWC4_9MICO</name>
<organism evidence="2 3">
    <name type="scientific">Georgenia halotolerans</name>
    <dbReference type="NCBI Taxonomy" id="3028317"/>
    <lineage>
        <taxon>Bacteria</taxon>
        <taxon>Bacillati</taxon>
        <taxon>Actinomycetota</taxon>
        <taxon>Actinomycetes</taxon>
        <taxon>Micrococcales</taxon>
        <taxon>Bogoriellaceae</taxon>
        <taxon>Georgenia</taxon>
    </lineage>
</organism>
<evidence type="ECO:0000313" key="3">
    <source>
        <dbReference type="Proteomes" id="UP001165561"/>
    </source>
</evidence>
<dbReference type="NCBIfam" id="TIGR03930">
    <property type="entry name" value="WXG100_ESAT6"/>
    <property type="match status" value="1"/>
</dbReference>
<protein>
    <recommendedName>
        <fullName evidence="1">ESAT-6-like protein</fullName>
    </recommendedName>
</protein>
<keyword evidence="3" id="KW-1185">Reference proteome</keyword>
<evidence type="ECO:0000256" key="1">
    <source>
        <dbReference type="RuleBase" id="RU362001"/>
    </source>
</evidence>
<evidence type="ECO:0000313" key="2">
    <source>
        <dbReference type="EMBL" id="MDD9205993.1"/>
    </source>
</evidence>
<dbReference type="InterPro" id="IPR036689">
    <property type="entry name" value="ESAT-6-like_sf"/>
</dbReference>
<dbReference type="SUPFAM" id="SSF140453">
    <property type="entry name" value="EsxAB dimer-like"/>
    <property type="match status" value="1"/>
</dbReference>
<proteinExistence type="inferred from homology"/>
<gene>
    <name evidence="2" type="ORF">PU560_05845</name>
</gene>